<feature type="domain" description="Fibronectin type-III" evidence="4">
    <location>
        <begin position="423"/>
        <end position="521"/>
    </location>
</feature>
<dbReference type="InterPro" id="IPR036116">
    <property type="entry name" value="FN3_sf"/>
</dbReference>
<evidence type="ECO:0000259" key="4">
    <source>
        <dbReference type="PROSITE" id="PS50853"/>
    </source>
</evidence>
<evidence type="ECO:0000256" key="2">
    <source>
        <dbReference type="SAM" id="MobiDB-lite"/>
    </source>
</evidence>
<feature type="domain" description="Fibronectin type-III" evidence="4">
    <location>
        <begin position="919"/>
        <end position="1012"/>
    </location>
</feature>
<feature type="domain" description="Fibronectin type-III" evidence="4">
    <location>
        <begin position="1050"/>
        <end position="1141"/>
    </location>
</feature>
<keyword evidence="3" id="KW-1133">Transmembrane helix</keyword>
<keyword evidence="3" id="KW-0812">Transmembrane</keyword>
<dbReference type="AlphaFoldDB" id="A0A6T8LCR1"/>
<feature type="region of interest" description="Disordered" evidence="2">
    <location>
        <begin position="220"/>
        <end position="240"/>
    </location>
</feature>
<dbReference type="PROSITE" id="PS50853">
    <property type="entry name" value="FN3"/>
    <property type="match status" value="10"/>
</dbReference>
<feature type="compositionally biased region" description="Basic and acidic residues" evidence="2">
    <location>
        <begin position="100"/>
        <end position="112"/>
    </location>
</feature>
<dbReference type="CDD" id="cd00063">
    <property type="entry name" value="FN3"/>
    <property type="match status" value="9"/>
</dbReference>
<dbReference type="InterPro" id="IPR003961">
    <property type="entry name" value="FN3_dom"/>
</dbReference>
<sequence length="1171" mass="121934">MKRGFLNAAPKSSKKDSYAEDVIASADAKISNGSHEVGESLLNSHGKEEESLDCATSPSLPPLTPPQAPSAQTRPIVPEPVEAQREAVPPHDAGPSSQEQPKEEVNEGRGESEASQTPPPPIAPTAEVVGDPGAQSVRVKCDCGDNPEGTSYVFLVESDDQNQHLSKSSLPSNGACEACIDGLLPGRHYKLCVAISSPSFPSSPEDVVGTAFQGPKTSFVAGPAPPETPAAPTVGGKSKTSVKLRWSPPAHSCGSAVTSYTCEVFRNPLDGGVPVATYDGPDARFEAKGLRAGTPYMARVAATNALGTSPYSEWVMVSTSATVPGIPEEPLCAQIGLGWIGVAWGPPSEDGGSSITAYTLEVEEGPEGSGYIAKYSGPNTVFVLQGAAPTVPYRFRVKASSAVGGSQFSSPLEVVGACGPTGPPGICVVERQYSHALTVAWTPPEVLNGAPPLMYQVGMRPLVEGVATNFVVVHTGDACRCDVGGLQPACLYEFVVVAVSAHGPSPPSSPSVLETACAPPDGPDPPFLVSGGPNFLHIGWRPPAITNGSPPVCFRLEAVGGDYEPVVVFEGPSFEAPLQNLQPGKALWLRVSAANALGYGPPSPTVCFTTGLLPPGPPSGVCADKITKTSARLQWEASQHDGGGVVTGYRVQCARLAGSGEEAGAPWSLMVEGVETRVCTVEKLMAGTQYTARVQAINTEGVGLPSPSVTFSTEAGPPGAPDAPTLVGDPAGCELSLCWAAPERCNGADVSEYCLQVQDLSQGGGFSALYTGCLTSFDVSSLRPGTPYAFRVRAANSAGSGPFSPSLNVTTTAVAPGPPLAVTPIAVTHNTLKLKWSPPAFTGGSAPHAYSVMVSDEGGTEAKEAWSGPTTSCKIKVFPDTVAHVSVVAFNAIGPGTSSSICSVTIPPAPVKQAPVMQPPKTLAAPNVSVKGPHSAVVSWGMGGKNKGCEYELELSVGGAEQDFASCYSGSQCIHSLQNLQPNETYSVRVAALNDAGRGHWSAVADFFTKGIHEIVDDRETSSLFVKRLDPESYVCQASPGKNQNKPPGAPERLELEKAGKSLLKFRWKEGPDGEASGVSYRVEVCAEGADEFAACYTGKTLEYCAKKLKPNRRYTVRVQALNKWGASPYCMEKTFKTAGDGGVVQGIVVVLIAVLLTFSFLGFDFFAFLR</sequence>
<dbReference type="SUPFAM" id="SSF49265">
    <property type="entry name" value="Fibronectin type III"/>
    <property type="match status" value="5"/>
</dbReference>
<keyword evidence="3" id="KW-0472">Membrane</keyword>
<dbReference type="SMART" id="SM00060">
    <property type="entry name" value="FN3"/>
    <property type="match status" value="10"/>
</dbReference>
<protein>
    <recommendedName>
        <fullName evidence="4">Fibronectin type-III domain-containing protein</fullName>
    </recommendedName>
</protein>
<evidence type="ECO:0000256" key="1">
    <source>
        <dbReference type="ARBA" id="ARBA00022737"/>
    </source>
</evidence>
<feature type="region of interest" description="Disordered" evidence="2">
    <location>
        <begin position="28"/>
        <end position="129"/>
    </location>
</feature>
<feature type="domain" description="Fibronectin type-III" evidence="4">
    <location>
        <begin position="326"/>
        <end position="421"/>
    </location>
</feature>
<keyword evidence="1" id="KW-0677">Repeat</keyword>
<accession>A0A6T8LCR1</accession>
<feature type="transmembrane region" description="Helical" evidence="3">
    <location>
        <begin position="1144"/>
        <end position="1170"/>
    </location>
</feature>
<gene>
    <name evidence="5" type="ORF">HAND1043_LOCUS12432</name>
</gene>
<dbReference type="InterPro" id="IPR013783">
    <property type="entry name" value="Ig-like_fold"/>
</dbReference>
<proteinExistence type="predicted"/>
<dbReference type="Pfam" id="PF00041">
    <property type="entry name" value="fn3"/>
    <property type="match status" value="7"/>
</dbReference>
<feature type="domain" description="Fibronectin type-III" evidence="4">
    <location>
        <begin position="818"/>
        <end position="909"/>
    </location>
</feature>
<evidence type="ECO:0000313" key="5">
    <source>
        <dbReference type="EMBL" id="CAD8745936.1"/>
    </source>
</evidence>
<feature type="domain" description="Fibronectin type-III" evidence="4">
    <location>
        <begin position="120"/>
        <end position="217"/>
    </location>
</feature>
<name>A0A6T8LCR1_HEMAN</name>
<dbReference type="Gene3D" id="2.60.40.10">
    <property type="entry name" value="Immunoglobulins"/>
    <property type="match status" value="9"/>
</dbReference>
<feature type="domain" description="Fibronectin type-III" evidence="4">
    <location>
        <begin position="228"/>
        <end position="322"/>
    </location>
</feature>
<feature type="compositionally biased region" description="Pro residues" evidence="2">
    <location>
        <begin position="59"/>
        <end position="68"/>
    </location>
</feature>
<dbReference type="EMBL" id="HBFK01020046">
    <property type="protein sequence ID" value="CAD8745936.1"/>
    <property type="molecule type" value="Transcribed_RNA"/>
</dbReference>
<reference evidence="5" key="1">
    <citation type="submission" date="2021-01" db="EMBL/GenBank/DDBJ databases">
        <authorList>
            <person name="Corre E."/>
            <person name="Pelletier E."/>
            <person name="Niang G."/>
            <person name="Scheremetjew M."/>
            <person name="Finn R."/>
            <person name="Kale V."/>
            <person name="Holt S."/>
            <person name="Cochrane G."/>
            <person name="Meng A."/>
            <person name="Brown T."/>
            <person name="Cohen L."/>
        </authorList>
    </citation>
    <scope>NUCLEOTIDE SEQUENCE</scope>
    <source>
        <strain evidence="5">CCMP441</strain>
    </source>
</reference>
<organism evidence="5">
    <name type="scientific">Hemiselmis andersenii</name>
    <name type="common">Cryptophyte alga</name>
    <dbReference type="NCBI Taxonomy" id="464988"/>
    <lineage>
        <taxon>Eukaryota</taxon>
        <taxon>Cryptophyceae</taxon>
        <taxon>Cryptomonadales</taxon>
        <taxon>Hemiselmidaceae</taxon>
        <taxon>Hemiselmis</taxon>
    </lineage>
</organism>
<dbReference type="InterPro" id="IPR050964">
    <property type="entry name" value="Striated_Muscle_Regulatory"/>
</dbReference>
<feature type="domain" description="Fibronectin type-III" evidence="4">
    <location>
        <begin position="617"/>
        <end position="716"/>
    </location>
</feature>
<dbReference type="PRINTS" id="PR00014">
    <property type="entry name" value="FNTYPEIII"/>
</dbReference>
<feature type="domain" description="Fibronectin type-III" evidence="4">
    <location>
        <begin position="720"/>
        <end position="814"/>
    </location>
</feature>
<evidence type="ECO:0000256" key="3">
    <source>
        <dbReference type="SAM" id="Phobius"/>
    </source>
</evidence>
<dbReference type="PANTHER" id="PTHR13817">
    <property type="entry name" value="TITIN"/>
    <property type="match status" value="1"/>
</dbReference>
<feature type="domain" description="Fibronectin type-III" evidence="4">
    <location>
        <begin position="522"/>
        <end position="613"/>
    </location>
</feature>
<dbReference type="PANTHER" id="PTHR13817:SF73">
    <property type="entry name" value="FIBRONECTIN TYPE-III DOMAIN-CONTAINING PROTEIN"/>
    <property type="match status" value="1"/>
</dbReference>